<dbReference type="Pfam" id="PF06703">
    <property type="entry name" value="SPC25"/>
    <property type="match status" value="1"/>
</dbReference>
<dbReference type="AlphaFoldDB" id="A0AA91PZQ1"/>
<accession>A0AA91PZQ1</accession>
<dbReference type="InterPro" id="IPR009582">
    <property type="entry name" value="Spc2/SPCS2"/>
</dbReference>
<evidence type="ECO:0000313" key="10">
    <source>
        <dbReference type="EMBL" id="OVF08377.1"/>
    </source>
</evidence>
<dbReference type="PANTHER" id="PTHR13085:SF0">
    <property type="entry name" value="SIGNAL PEPTIDASE COMPLEX SUBUNIT 2"/>
    <property type="match status" value="1"/>
</dbReference>
<evidence type="ECO:0000256" key="1">
    <source>
        <dbReference type="ARBA" id="ARBA00004477"/>
    </source>
</evidence>
<evidence type="ECO:0000256" key="9">
    <source>
        <dbReference type="SAM" id="Phobius"/>
    </source>
</evidence>
<dbReference type="KEGG" id="clus:A9F13_08g00693"/>
<comment type="similarity">
    <text evidence="2">Belongs to the SPCS2 family.</text>
</comment>
<evidence type="ECO:0000313" key="11">
    <source>
        <dbReference type="Proteomes" id="UP000195602"/>
    </source>
</evidence>
<dbReference type="GO" id="GO:0006465">
    <property type="term" value="P:signal peptide processing"/>
    <property type="evidence" value="ECO:0007669"/>
    <property type="project" value="InterPro"/>
</dbReference>
<proteinExistence type="inferred from homology"/>
<dbReference type="GO" id="GO:0045047">
    <property type="term" value="P:protein targeting to ER"/>
    <property type="evidence" value="ECO:0007669"/>
    <property type="project" value="TreeGrafter"/>
</dbReference>
<reference evidence="10 11" key="1">
    <citation type="submission" date="2017-04" db="EMBL/GenBank/DDBJ databases">
        <title>Draft genome of the yeast Clavispora lusitaniae type strain CBS 6936.</title>
        <authorList>
            <person name="Durrens P."/>
            <person name="Klopp C."/>
            <person name="Biteau N."/>
            <person name="Fitton-Ouhabi V."/>
            <person name="Dementhon K."/>
            <person name="Accoceberry I."/>
            <person name="Sherman D.J."/>
            <person name="Noel T."/>
        </authorList>
    </citation>
    <scope>NUCLEOTIDE SEQUENCE [LARGE SCALE GENOMIC DNA]</scope>
    <source>
        <strain evidence="10 11">CBS 6936</strain>
    </source>
</reference>
<evidence type="ECO:0000256" key="4">
    <source>
        <dbReference type="ARBA" id="ARBA00022692"/>
    </source>
</evidence>
<evidence type="ECO:0000256" key="7">
    <source>
        <dbReference type="ARBA" id="ARBA00023136"/>
    </source>
</evidence>
<evidence type="ECO:0000256" key="8">
    <source>
        <dbReference type="ARBA" id="ARBA00045608"/>
    </source>
</evidence>
<dbReference type="GO" id="GO:0005787">
    <property type="term" value="C:signal peptidase complex"/>
    <property type="evidence" value="ECO:0007669"/>
    <property type="project" value="InterPro"/>
</dbReference>
<keyword evidence="5" id="KW-0256">Endoplasmic reticulum</keyword>
<evidence type="ECO:0000256" key="5">
    <source>
        <dbReference type="ARBA" id="ARBA00022824"/>
    </source>
</evidence>
<sequence length="171" mass="19425">MPSEKKTNLNSVSELKLTSDEALPQVMESLGYEQSFTFSDIKLALGYVTVAIAALLFYIDKKFSFNETYYVVAGLIALYGLVSLVMYYLNSHPNLKNTTYVGYNKSNQKITVHTWCTKYDPIYNVKIVLDDKRDGANSGALAFNKFFDEFGYLNRQEFSNLVSGLVEKKEQ</sequence>
<comment type="subcellular location">
    <subcellularLocation>
        <location evidence="1">Endoplasmic reticulum membrane</location>
        <topology evidence="1">Multi-pass membrane protein</topology>
    </subcellularLocation>
</comment>
<keyword evidence="7 9" id="KW-0472">Membrane</keyword>
<name>A0AA91PZQ1_CLALS</name>
<organism evidence="10 11">
    <name type="scientific">Clavispora lusitaniae</name>
    <name type="common">Candida lusitaniae</name>
    <dbReference type="NCBI Taxonomy" id="36911"/>
    <lineage>
        <taxon>Eukaryota</taxon>
        <taxon>Fungi</taxon>
        <taxon>Dikarya</taxon>
        <taxon>Ascomycota</taxon>
        <taxon>Saccharomycotina</taxon>
        <taxon>Pichiomycetes</taxon>
        <taxon>Metschnikowiaceae</taxon>
        <taxon>Clavispora</taxon>
    </lineage>
</organism>
<comment type="caution">
    <text evidence="10">The sequence shown here is derived from an EMBL/GenBank/DDBJ whole genome shotgun (WGS) entry which is preliminary data.</text>
</comment>
<feature type="transmembrane region" description="Helical" evidence="9">
    <location>
        <begin position="68"/>
        <end position="89"/>
    </location>
</feature>
<gene>
    <name evidence="10" type="ORF">A9F13_08g00693</name>
</gene>
<evidence type="ECO:0000256" key="2">
    <source>
        <dbReference type="ARBA" id="ARBA00007324"/>
    </source>
</evidence>
<dbReference type="EMBL" id="LYUB02000008">
    <property type="protein sequence ID" value="OVF08377.1"/>
    <property type="molecule type" value="Genomic_DNA"/>
</dbReference>
<dbReference type="PANTHER" id="PTHR13085">
    <property type="entry name" value="MICROSOMAL SIGNAL PEPTIDASE 25 KDA SUBUNIT"/>
    <property type="match status" value="1"/>
</dbReference>
<comment type="function">
    <text evidence="8">Component of the signal peptidase complex (SPC) which catalyzes the cleavage of N-terminal signal sequences from nascent proteins as they are translocated into the lumen of the endoplasmic reticulum. Enhances the enzymatic activity of SPC and facilitates the interactions between different components of the translocation site.</text>
</comment>
<evidence type="ECO:0000256" key="6">
    <source>
        <dbReference type="ARBA" id="ARBA00022989"/>
    </source>
</evidence>
<keyword evidence="4 9" id="KW-0812">Transmembrane</keyword>
<evidence type="ECO:0000256" key="3">
    <source>
        <dbReference type="ARBA" id="ARBA00017057"/>
    </source>
</evidence>
<keyword evidence="6 9" id="KW-1133">Transmembrane helix</keyword>
<protein>
    <recommendedName>
        <fullName evidence="3">Signal peptidase complex subunit 2</fullName>
    </recommendedName>
</protein>
<feature type="transmembrane region" description="Helical" evidence="9">
    <location>
        <begin position="41"/>
        <end position="59"/>
    </location>
</feature>
<dbReference type="Proteomes" id="UP000195602">
    <property type="component" value="Unassembled WGS sequence"/>
</dbReference>